<dbReference type="Proteomes" id="UP001228581">
    <property type="component" value="Unassembled WGS sequence"/>
</dbReference>
<evidence type="ECO:0000313" key="1">
    <source>
        <dbReference type="EMBL" id="MDJ1494516.1"/>
    </source>
</evidence>
<keyword evidence="2" id="KW-1185">Reference proteome</keyword>
<gene>
    <name evidence="1" type="ORF">QNI19_16345</name>
</gene>
<evidence type="ECO:0000313" key="2">
    <source>
        <dbReference type="Proteomes" id="UP001228581"/>
    </source>
</evidence>
<dbReference type="RefSeq" id="WP_313997723.1">
    <property type="nucleotide sequence ID" value="NZ_JASJOT010000010.1"/>
</dbReference>
<proteinExistence type="predicted"/>
<name>A0ABT7CL97_9BACT</name>
<sequence>MKANDILLVLQNELKKSKDTSETRILKELHFCNGESIADLAVINGELTAFEIKSDADSLVRLPNQIKNYNKVFDYITIVTGETHLKKVSSLVPDFWGIWLIKIQDGILVSEIVRKQNKNHEINAFALAQFLWKDEILDLLKKRNLHKGMQAKRKWLLWKFLVENFTLDELSLEVKNYLIKRANWKGGITSPSDIPNI</sequence>
<accession>A0ABT7CL97</accession>
<organism evidence="1 2">
    <name type="scientific">Xanthocytophaga flava</name>
    <dbReference type="NCBI Taxonomy" id="3048013"/>
    <lineage>
        <taxon>Bacteria</taxon>
        <taxon>Pseudomonadati</taxon>
        <taxon>Bacteroidota</taxon>
        <taxon>Cytophagia</taxon>
        <taxon>Cytophagales</taxon>
        <taxon>Rhodocytophagaceae</taxon>
        <taxon>Xanthocytophaga</taxon>
    </lineage>
</organism>
<dbReference type="EMBL" id="JASJOT010000010">
    <property type="protein sequence ID" value="MDJ1494516.1"/>
    <property type="molecule type" value="Genomic_DNA"/>
</dbReference>
<dbReference type="NCBIfam" id="NF033832">
    <property type="entry name" value="sce7726_fam"/>
    <property type="match status" value="1"/>
</dbReference>
<reference evidence="1 2" key="1">
    <citation type="submission" date="2023-05" db="EMBL/GenBank/DDBJ databases">
        <authorList>
            <person name="Zhang X."/>
        </authorList>
    </citation>
    <scope>NUCLEOTIDE SEQUENCE [LARGE SCALE GENOMIC DNA]</scope>
    <source>
        <strain evidence="1 2">DM2B3-1</strain>
    </source>
</reference>
<dbReference type="InterPro" id="IPR047729">
    <property type="entry name" value="Sce7726-like"/>
</dbReference>
<comment type="caution">
    <text evidence="1">The sequence shown here is derived from an EMBL/GenBank/DDBJ whole genome shotgun (WGS) entry which is preliminary data.</text>
</comment>
<protein>
    <submittedName>
        <fullName evidence="1">Sce7726 family protein</fullName>
    </submittedName>
</protein>